<evidence type="ECO:0000313" key="1">
    <source>
        <dbReference type="EMBL" id="KAL1406162.1"/>
    </source>
</evidence>
<dbReference type="GeneID" id="95988891"/>
<keyword evidence="2" id="KW-1185">Reference proteome</keyword>
<proteinExistence type="predicted"/>
<dbReference type="Proteomes" id="UP001565368">
    <property type="component" value="Unassembled WGS sequence"/>
</dbReference>
<organism evidence="1 2">
    <name type="scientific">Vanrija albida</name>
    <dbReference type="NCBI Taxonomy" id="181172"/>
    <lineage>
        <taxon>Eukaryota</taxon>
        <taxon>Fungi</taxon>
        <taxon>Dikarya</taxon>
        <taxon>Basidiomycota</taxon>
        <taxon>Agaricomycotina</taxon>
        <taxon>Tremellomycetes</taxon>
        <taxon>Trichosporonales</taxon>
        <taxon>Trichosporonaceae</taxon>
        <taxon>Vanrija</taxon>
    </lineage>
</organism>
<comment type="caution">
    <text evidence="1">The sequence shown here is derived from an EMBL/GenBank/DDBJ whole genome shotgun (WGS) entry which is preliminary data.</text>
</comment>
<sequence>MAQQPSPPVLPFELVQEIIQTLDGEDDRPTLLTLLQVSTGCWEAAARVLYRTLVLTKDRIERLFLSGGEDLAVVSDKPEERLVHLGHRTRRALSFTVRVELHDIGDEHIYLLWAATIPDIPLFPNSRQVLVRHYTGRWRATCWFPEKDVPQDVDLFDQIDLCVLWDQAFFQSEFLPAKKLKQVNIHGVYRPNFHNTPYPDEWEELRWFVYSASGFADRAAETFDNVEKFLDDIDPDSKLPPVQHLVGTDVWEDATLGNLYRERGWVPSPTSRIQISFDTAEWRAPPCVVCGEKFDFPLDTQVNYKGAPHWFNA</sequence>
<dbReference type="RefSeq" id="XP_069206106.1">
    <property type="nucleotide sequence ID" value="XM_069356265.1"/>
</dbReference>
<reference evidence="1 2" key="1">
    <citation type="submission" date="2023-08" db="EMBL/GenBank/DDBJ databases">
        <title>Annotated Genome Sequence of Vanrija albida AlHP1.</title>
        <authorList>
            <person name="Herzog R."/>
        </authorList>
    </citation>
    <scope>NUCLEOTIDE SEQUENCE [LARGE SCALE GENOMIC DNA]</scope>
    <source>
        <strain evidence="1 2">AlHP1</strain>
    </source>
</reference>
<name>A0ABR3PVK1_9TREE</name>
<dbReference type="EMBL" id="JBBXJM010000006">
    <property type="protein sequence ID" value="KAL1406162.1"/>
    <property type="molecule type" value="Genomic_DNA"/>
</dbReference>
<evidence type="ECO:0000313" key="2">
    <source>
        <dbReference type="Proteomes" id="UP001565368"/>
    </source>
</evidence>
<gene>
    <name evidence="1" type="ORF">Q8F55_007848</name>
</gene>
<protein>
    <recommendedName>
        <fullName evidence="3">F-box domain-containing protein</fullName>
    </recommendedName>
</protein>
<evidence type="ECO:0008006" key="3">
    <source>
        <dbReference type="Google" id="ProtNLM"/>
    </source>
</evidence>
<accession>A0ABR3PVK1</accession>